<keyword evidence="2" id="KW-1185">Reference proteome</keyword>
<dbReference type="AlphaFoldDB" id="M7BKG0"/>
<accession>M7BKG0</accession>
<gene>
    <name evidence="1" type="ORF">UY3_04464</name>
</gene>
<dbReference type="eggNOG" id="KOG4240">
    <property type="taxonomic scope" value="Eukaryota"/>
</dbReference>
<name>M7BKG0_CHEMY</name>
<sequence length="208" mass="21696">MCRVAATRERSDFSQLQGCGCWGESALLPSLSSVAAVAGERPPSFPAPGLPQRGREGTSIVLERRMVDVVCLRKAKGSFRNDGLKAADVLPILKEKVAFVSGVGAAMEAPRTAPTPSTGSATPIGCGQWELQGQCLWAGQGMEPEGHAGLPGSGLGPCCYLSLVRGIDGKIQKLWDMKASTQEVGLPAAACKGSKRRGCHHKPFPVGG</sequence>
<protein>
    <submittedName>
        <fullName evidence="1">Kalirin</fullName>
    </submittedName>
</protein>
<dbReference type="Proteomes" id="UP000031443">
    <property type="component" value="Unassembled WGS sequence"/>
</dbReference>
<organism evidence="1 2">
    <name type="scientific">Chelonia mydas</name>
    <name type="common">Green sea-turtle</name>
    <name type="synonym">Chelonia agassizi</name>
    <dbReference type="NCBI Taxonomy" id="8469"/>
    <lineage>
        <taxon>Eukaryota</taxon>
        <taxon>Metazoa</taxon>
        <taxon>Chordata</taxon>
        <taxon>Craniata</taxon>
        <taxon>Vertebrata</taxon>
        <taxon>Euteleostomi</taxon>
        <taxon>Archelosauria</taxon>
        <taxon>Testudinata</taxon>
        <taxon>Testudines</taxon>
        <taxon>Cryptodira</taxon>
        <taxon>Durocryptodira</taxon>
        <taxon>Americhelydia</taxon>
        <taxon>Chelonioidea</taxon>
        <taxon>Cheloniidae</taxon>
        <taxon>Chelonia</taxon>
    </lineage>
</organism>
<reference evidence="2" key="1">
    <citation type="journal article" date="2013" name="Nat. Genet.">
        <title>The draft genomes of soft-shell turtle and green sea turtle yield insights into the development and evolution of the turtle-specific body plan.</title>
        <authorList>
            <person name="Wang Z."/>
            <person name="Pascual-Anaya J."/>
            <person name="Zadissa A."/>
            <person name="Li W."/>
            <person name="Niimura Y."/>
            <person name="Huang Z."/>
            <person name="Li C."/>
            <person name="White S."/>
            <person name="Xiong Z."/>
            <person name="Fang D."/>
            <person name="Wang B."/>
            <person name="Ming Y."/>
            <person name="Chen Y."/>
            <person name="Zheng Y."/>
            <person name="Kuraku S."/>
            <person name="Pignatelli M."/>
            <person name="Herrero J."/>
            <person name="Beal K."/>
            <person name="Nozawa M."/>
            <person name="Li Q."/>
            <person name="Wang J."/>
            <person name="Zhang H."/>
            <person name="Yu L."/>
            <person name="Shigenobu S."/>
            <person name="Wang J."/>
            <person name="Liu J."/>
            <person name="Flicek P."/>
            <person name="Searle S."/>
            <person name="Wang J."/>
            <person name="Kuratani S."/>
            <person name="Yin Y."/>
            <person name="Aken B."/>
            <person name="Zhang G."/>
            <person name="Irie N."/>
        </authorList>
    </citation>
    <scope>NUCLEOTIDE SEQUENCE [LARGE SCALE GENOMIC DNA]</scope>
</reference>
<dbReference type="EMBL" id="KB520138">
    <property type="protein sequence ID" value="EMP38351.1"/>
    <property type="molecule type" value="Genomic_DNA"/>
</dbReference>
<evidence type="ECO:0000313" key="2">
    <source>
        <dbReference type="Proteomes" id="UP000031443"/>
    </source>
</evidence>
<evidence type="ECO:0000313" key="1">
    <source>
        <dbReference type="EMBL" id="EMP38351.1"/>
    </source>
</evidence>
<dbReference type="STRING" id="8469.M7BKG0"/>
<proteinExistence type="predicted"/>